<keyword evidence="5" id="KW-1185">Reference proteome</keyword>
<evidence type="ECO:0000256" key="1">
    <source>
        <dbReference type="ARBA" id="ARBA00022723"/>
    </source>
</evidence>
<feature type="domain" description="HpcH/HpaI aldolase/citrate lyase" evidence="3">
    <location>
        <begin position="62"/>
        <end position="241"/>
    </location>
</feature>
<dbReference type="PANTHER" id="PTHR30502:SF8">
    <property type="entry name" value="SYNTHASE, PUTATIVE-RELATED"/>
    <property type="match status" value="1"/>
</dbReference>
<dbReference type="InterPro" id="IPR040442">
    <property type="entry name" value="Pyrv_kinase-like_dom_sf"/>
</dbReference>
<sequence>MATNGTTNGHSTGASPSFPAINYADVETKGMIAYRAPSLLQPHRFREAIKDAHDGKIRPLLGYFCGISAPPVAKIVAQLGYDMVAVDWEHSSCNIETMTQMVHDIQFMSEGRSHALVRVPGHDHAAIGWALDAGASIMVPQVGTVEEAKHIISAAKFGAVRNGTRSAPPARLLPGISDIGPDPSKDWQANVNQQAAIMIQIETLEAIHNLDDILTECGSEIDAVWLGTLDARVSMGLPANGGMGGTEPEWLEAVKLYESTMAKHNKPATGFSMGTTEQMERTSKGKCLVVVAADVYGLIGNGLEQLFKFREFLPQQNFKGAYKQL</sequence>
<dbReference type="OrthoDB" id="1621678at2759"/>
<evidence type="ECO:0000259" key="3">
    <source>
        <dbReference type="Pfam" id="PF03328"/>
    </source>
</evidence>
<dbReference type="EMBL" id="FJOG01000010">
    <property type="protein sequence ID" value="CZR57668.1"/>
    <property type="molecule type" value="Genomic_DNA"/>
</dbReference>
<dbReference type="AlphaFoldDB" id="A0A1L7WY30"/>
<dbReference type="Pfam" id="PF03328">
    <property type="entry name" value="HpcH_HpaI"/>
    <property type="match status" value="1"/>
</dbReference>
<gene>
    <name evidence="4" type="ORF">PAC_07557</name>
</gene>
<dbReference type="GO" id="GO:0046872">
    <property type="term" value="F:metal ion binding"/>
    <property type="evidence" value="ECO:0007669"/>
    <property type="project" value="UniProtKB-KW"/>
</dbReference>
<dbReference type="STRING" id="576137.A0A1L7WY30"/>
<evidence type="ECO:0000256" key="2">
    <source>
        <dbReference type="ARBA" id="ARBA00023239"/>
    </source>
</evidence>
<dbReference type="InterPro" id="IPR005000">
    <property type="entry name" value="Aldolase/citrate-lyase_domain"/>
</dbReference>
<dbReference type="GO" id="GO:0005737">
    <property type="term" value="C:cytoplasm"/>
    <property type="evidence" value="ECO:0007669"/>
    <property type="project" value="TreeGrafter"/>
</dbReference>
<protein>
    <submittedName>
        <fullName evidence="4">Related to 2,4-dihydroxyhept-2-ene-1,7-dioic acid aldolase</fullName>
    </submittedName>
</protein>
<dbReference type="Proteomes" id="UP000184330">
    <property type="component" value="Unassembled WGS sequence"/>
</dbReference>
<dbReference type="InterPro" id="IPR015813">
    <property type="entry name" value="Pyrv/PenolPyrv_kinase-like_dom"/>
</dbReference>
<reference evidence="4 5" key="1">
    <citation type="submission" date="2016-03" db="EMBL/GenBank/DDBJ databases">
        <authorList>
            <person name="Ploux O."/>
        </authorList>
    </citation>
    <scope>NUCLEOTIDE SEQUENCE [LARGE SCALE GENOMIC DNA]</scope>
    <source>
        <strain evidence="4 5">UAMH 11012</strain>
    </source>
</reference>
<dbReference type="SUPFAM" id="SSF51621">
    <property type="entry name" value="Phosphoenolpyruvate/pyruvate domain"/>
    <property type="match status" value="1"/>
</dbReference>
<accession>A0A1L7WY30</accession>
<dbReference type="GO" id="GO:0016832">
    <property type="term" value="F:aldehyde-lyase activity"/>
    <property type="evidence" value="ECO:0007669"/>
    <property type="project" value="TreeGrafter"/>
</dbReference>
<keyword evidence="2" id="KW-0456">Lyase</keyword>
<keyword evidence="1" id="KW-0479">Metal-binding</keyword>
<dbReference type="PANTHER" id="PTHR30502">
    <property type="entry name" value="2-KETO-3-DEOXY-L-RHAMNONATE ALDOLASE"/>
    <property type="match status" value="1"/>
</dbReference>
<proteinExistence type="predicted"/>
<evidence type="ECO:0000313" key="5">
    <source>
        <dbReference type="Proteomes" id="UP000184330"/>
    </source>
</evidence>
<organism evidence="4 5">
    <name type="scientific">Phialocephala subalpina</name>
    <dbReference type="NCBI Taxonomy" id="576137"/>
    <lineage>
        <taxon>Eukaryota</taxon>
        <taxon>Fungi</taxon>
        <taxon>Dikarya</taxon>
        <taxon>Ascomycota</taxon>
        <taxon>Pezizomycotina</taxon>
        <taxon>Leotiomycetes</taxon>
        <taxon>Helotiales</taxon>
        <taxon>Mollisiaceae</taxon>
        <taxon>Phialocephala</taxon>
        <taxon>Phialocephala fortinii species complex</taxon>
    </lineage>
</organism>
<evidence type="ECO:0000313" key="4">
    <source>
        <dbReference type="EMBL" id="CZR57668.1"/>
    </source>
</evidence>
<name>A0A1L7WY30_9HELO</name>
<dbReference type="InterPro" id="IPR050251">
    <property type="entry name" value="HpcH-HpaI_aldolase"/>
</dbReference>
<dbReference type="Gene3D" id="3.20.20.60">
    <property type="entry name" value="Phosphoenolpyruvate-binding domains"/>
    <property type="match status" value="1"/>
</dbReference>